<protein>
    <submittedName>
        <fullName evidence="1">Uncharacterized protein</fullName>
    </submittedName>
</protein>
<gene>
    <name evidence="1" type="ORF">D5H78_06980</name>
</gene>
<dbReference type="AlphaFoldDB" id="A0A3A3ZLB6"/>
<dbReference type="RefSeq" id="WP_119949692.1">
    <property type="nucleotide sequence ID" value="NZ_QZEZ01000002.1"/>
</dbReference>
<reference evidence="1 2" key="1">
    <citation type="submission" date="2018-09" db="EMBL/GenBank/DDBJ databases">
        <title>YIM 75000 draft genome.</title>
        <authorList>
            <person name="Tang S."/>
            <person name="Feng Y."/>
        </authorList>
    </citation>
    <scope>NUCLEOTIDE SEQUENCE [LARGE SCALE GENOMIC DNA]</scope>
    <source>
        <strain evidence="1 2">YIM 75000</strain>
    </source>
</reference>
<comment type="caution">
    <text evidence="1">The sequence shown here is derived from an EMBL/GenBank/DDBJ whole genome shotgun (WGS) entry which is preliminary data.</text>
</comment>
<organism evidence="1 2">
    <name type="scientific">Vallicoccus soli</name>
    <dbReference type="NCBI Taxonomy" id="2339232"/>
    <lineage>
        <taxon>Bacteria</taxon>
        <taxon>Bacillati</taxon>
        <taxon>Actinomycetota</taxon>
        <taxon>Actinomycetes</taxon>
        <taxon>Motilibacterales</taxon>
        <taxon>Vallicoccaceae</taxon>
        <taxon>Vallicoccus</taxon>
    </lineage>
</organism>
<evidence type="ECO:0000313" key="2">
    <source>
        <dbReference type="Proteomes" id="UP000265614"/>
    </source>
</evidence>
<accession>A0A3A3ZLB6</accession>
<dbReference type="EMBL" id="QZEZ01000002">
    <property type="protein sequence ID" value="RJK96976.1"/>
    <property type="molecule type" value="Genomic_DNA"/>
</dbReference>
<dbReference type="Proteomes" id="UP000265614">
    <property type="component" value="Unassembled WGS sequence"/>
</dbReference>
<name>A0A3A3ZLB6_9ACTN</name>
<keyword evidence="2" id="KW-1185">Reference proteome</keyword>
<evidence type="ECO:0000313" key="1">
    <source>
        <dbReference type="EMBL" id="RJK96976.1"/>
    </source>
</evidence>
<sequence>MPGLDPVRRGALVDGAWAAGRAALLAWALWLGLSTAVLTPVASDVEAFRADLAAGRVTS</sequence>
<proteinExistence type="predicted"/>